<gene>
    <name evidence="2" type="ORF">ASPCADRAFT_207795</name>
</gene>
<feature type="compositionally biased region" description="Polar residues" evidence="1">
    <location>
        <begin position="46"/>
        <end position="58"/>
    </location>
</feature>
<evidence type="ECO:0000313" key="2">
    <source>
        <dbReference type="EMBL" id="OOF95318.1"/>
    </source>
</evidence>
<organism evidence="2 3">
    <name type="scientific">Aspergillus carbonarius (strain ITEM 5010)</name>
    <dbReference type="NCBI Taxonomy" id="602072"/>
    <lineage>
        <taxon>Eukaryota</taxon>
        <taxon>Fungi</taxon>
        <taxon>Dikarya</taxon>
        <taxon>Ascomycota</taxon>
        <taxon>Pezizomycotina</taxon>
        <taxon>Eurotiomycetes</taxon>
        <taxon>Eurotiomycetidae</taxon>
        <taxon>Eurotiales</taxon>
        <taxon>Aspergillaceae</taxon>
        <taxon>Aspergillus</taxon>
        <taxon>Aspergillus subgen. Circumdati</taxon>
    </lineage>
</organism>
<dbReference type="OrthoDB" id="4498107at2759"/>
<dbReference type="OMA" id="MSQRGWD"/>
<dbReference type="Proteomes" id="UP000188318">
    <property type="component" value="Unassembled WGS sequence"/>
</dbReference>
<dbReference type="AlphaFoldDB" id="A0A1R3RLF7"/>
<evidence type="ECO:0000313" key="3">
    <source>
        <dbReference type="Proteomes" id="UP000188318"/>
    </source>
</evidence>
<keyword evidence="3" id="KW-1185">Reference proteome</keyword>
<dbReference type="EMBL" id="KV907500">
    <property type="protein sequence ID" value="OOF95318.1"/>
    <property type="molecule type" value="Genomic_DNA"/>
</dbReference>
<reference evidence="3" key="1">
    <citation type="journal article" date="2017" name="Genome Biol.">
        <title>Comparative genomics reveals high biological diversity and specific adaptations in the industrially and medically important fungal genus Aspergillus.</title>
        <authorList>
            <person name="de Vries R.P."/>
            <person name="Riley R."/>
            <person name="Wiebenga A."/>
            <person name="Aguilar-Osorio G."/>
            <person name="Amillis S."/>
            <person name="Uchima C.A."/>
            <person name="Anderluh G."/>
            <person name="Asadollahi M."/>
            <person name="Askin M."/>
            <person name="Barry K."/>
            <person name="Battaglia E."/>
            <person name="Bayram O."/>
            <person name="Benocci T."/>
            <person name="Braus-Stromeyer S.A."/>
            <person name="Caldana C."/>
            <person name="Canovas D."/>
            <person name="Cerqueira G.C."/>
            <person name="Chen F."/>
            <person name="Chen W."/>
            <person name="Choi C."/>
            <person name="Clum A."/>
            <person name="Dos Santos R.A."/>
            <person name="Damasio A.R."/>
            <person name="Diallinas G."/>
            <person name="Emri T."/>
            <person name="Fekete E."/>
            <person name="Flipphi M."/>
            <person name="Freyberg S."/>
            <person name="Gallo A."/>
            <person name="Gournas C."/>
            <person name="Habgood R."/>
            <person name="Hainaut M."/>
            <person name="Harispe M.L."/>
            <person name="Henrissat B."/>
            <person name="Hilden K.S."/>
            <person name="Hope R."/>
            <person name="Hossain A."/>
            <person name="Karabika E."/>
            <person name="Karaffa L."/>
            <person name="Karanyi Z."/>
            <person name="Krasevec N."/>
            <person name="Kuo A."/>
            <person name="Kusch H."/>
            <person name="LaButti K."/>
            <person name="Lagendijk E.L."/>
            <person name="Lapidus A."/>
            <person name="Levasseur A."/>
            <person name="Lindquist E."/>
            <person name="Lipzen A."/>
            <person name="Logrieco A.F."/>
            <person name="MacCabe A."/>
            <person name="Maekelae M.R."/>
            <person name="Malavazi I."/>
            <person name="Melin P."/>
            <person name="Meyer V."/>
            <person name="Mielnichuk N."/>
            <person name="Miskei M."/>
            <person name="Molnar A.P."/>
            <person name="Mule G."/>
            <person name="Ngan C.Y."/>
            <person name="Orejas M."/>
            <person name="Orosz E."/>
            <person name="Ouedraogo J.P."/>
            <person name="Overkamp K.M."/>
            <person name="Park H.-S."/>
            <person name="Perrone G."/>
            <person name="Piumi F."/>
            <person name="Punt P.J."/>
            <person name="Ram A.F."/>
            <person name="Ramon A."/>
            <person name="Rauscher S."/>
            <person name="Record E."/>
            <person name="Riano-Pachon D.M."/>
            <person name="Robert V."/>
            <person name="Roehrig J."/>
            <person name="Ruller R."/>
            <person name="Salamov A."/>
            <person name="Salih N.S."/>
            <person name="Samson R.A."/>
            <person name="Sandor E."/>
            <person name="Sanguinetti M."/>
            <person name="Schuetze T."/>
            <person name="Sepcic K."/>
            <person name="Shelest E."/>
            <person name="Sherlock G."/>
            <person name="Sophianopoulou V."/>
            <person name="Squina F.M."/>
            <person name="Sun H."/>
            <person name="Susca A."/>
            <person name="Todd R.B."/>
            <person name="Tsang A."/>
            <person name="Unkles S.E."/>
            <person name="van de Wiele N."/>
            <person name="van Rossen-Uffink D."/>
            <person name="Oliveira J.V."/>
            <person name="Vesth T.C."/>
            <person name="Visser J."/>
            <person name="Yu J.-H."/>
            <person name="Zhou M."/>
            <person name="Andersen M.R."/>
            <person name="Archer D.B."/>
            <person name="Baker S.E."/>
            <person name="Benoit I."/>
            <person name="Brakhage A.A."/>
            <person name="Braus G.H."/>
            <person name="Fischer R."/>
            <person name="Frisvad J.C."/>
            <person name="Goldman G.H."/>
            <person name="Houbraken J."/>
            <person name="Oakley B."/>
            <person name="Pocsi I."/>
            <person name="Scazzocchio C."/>
            <person name="Seiboth B."/>
            <person name="vanKuyk P.A."/>
            <person name="Wortman J."/>
            <person name="Dyer P.S."/>
            <person name="Grigoriev I.V."/>
        </authorList>
    </citation>
    <scope>NUCLEOTIDE SEQUENCE [LARGE SCALE GENOMIC DNA]</scope>
    <source>
        <strain evidence="3">ITEM 5010</strain>
    </source>
</reference>
<accession>A0A1R3RLF7</accession>
<evidence type="ECO:0000256" key="1">
    <source>
        <dbReference type="SAM" id="MobiDB-lite"/>
    </source>
</evidence>
<feature type="region of interest" description="Disordered" evidence="1">
    <location>
        <begin position="1"/>
        <end position="79"/>
    </location>
</feature>
<sequence>MSQRGWDPNKKVISGRRGSDADYDIRSPQSSHVGVRPDPSYYGPNFLNSEQGRSSSFTYGDLKEPTMPDPYVKRPQPYPPEIERQYESYKAHELEVKAANAALRTANPTSVGRNTPNPLPRLIKGDKLATDAILASNSFAAARSGFDHKFPTAYDSLKKKNSHQVSARDLITTSVNARKTRNEIRDKIERFTPGR</sequence>
<protein>
    <submittedName>
        <fullName evidence="2">Uncharacterized protein</fullName>
    </submittedName>
</protein>
<name>A0A1R3RLF7_ASPC5</name>
<dbReference type="VEuPathDB" id="FungiDB:ASPCADRAFT_207795"/>
<proteinExistence type="predicted"/>